<feature type="compositionally biased region" description="Basic and acidic residues" evidence="6">
    <location>
        <begin position="995"/>
        <end position="1005"/>
    </location>
</feature>
<feature type="compositionally biased region" description="Basic and acidic residues" evidence="6">
    <location>
        <begin position="114"/>
        <end position="221"/>
    </location>
</feature>
<dbReference type="RefSeq" id="XP_021842179.2">
    <property type="nucleotide sequence ID" value="XM_021986487.2"/>
</dbReference>
<dbReference type="PANTHER" id="PTHR48039">
    <property type="entry name" value="RNA-BINDING MOTIF PROTEIN 14B"/>
    <property type="match status" value="1"/>
</dbReference>
<feature type="compositionally biased region" description="Basic and acidic residues" evidence="6">
    <location>
        <begin position="468"/>
        <end position="490"/>
    </location>
</feature>
<reference evidence="8" key="1">
    <citation type="journal article" date="2021" name="Nat. Commun.">
        <title>Genomic analyses provide insights into spinach domestication and the genetic basis of agronomic traits.</title>
        <authorList>
            <person name="Cai X."/>
            <person name="Sun X."/>
            <person name="Xu C."/>
            <person name="Sun H."/>
            <person name="Wang X."/>
            <person name="Ge C."/>
            <person name="Zhang Z."/>
            <person name="Wang Q."/>
            <person name="Fei Z."/>
            <person name="Jiao C."/>
            <person name="Wang Q."/>
        </authorList>
    </citation>
    <scope>NUCLEOTIDE SEQUENCE [LARGE SCALE GENOMIC DNA]</scope>
    <source>
        <strain evidence="8">cv. Varoflay</strain>
    </source>
</reference>
<dbReference type="AlphaFoldDB" id="A0A9R0I631"/>
<name>A0A9R0I631_SPIOL</name>
<dbReference type="CDD" id="cd12414">
    <property type="entry name" value="RRM2_RBM28_like"/>
    <property type="match status" value="1"/>
</dbReference>
<evidence type="ECO:0000256" key="3">
    <source>
        <dbReference type="ARBA" id="ARBA00022884"/>
    </source>
</evidence>
<dbReference type="GeneID" id="110782353"/>
<evidence type="ECO:0000259" key="7">
    <source>
        <dbReference type="PROSITE" id="PS50102"/>
    </source>
</evidence>
<feature type="compositionally biased region" description="Polar residues" evidence="6">
    <location>
        <begin position="512"/>
        <end position="524"/>
    </location>
</feature>
<feature type="region of interest" description="Disordered" evidence="6">
    <location>
        <begin position="447"/>
        <end position="490"/>
    </location>
</feature>
<comment type="subcellular location">
    <subcellularLocation>
        <location evidence="1">Nucleus</location>
    </subcellularLocation>
</comment>
<dbReference type="Proteomes" id="UP000813463">
    <property type="component" value="Chromosome 3"/>
</dbReference>
<evidence type="ECO:0000256" key="1">
    <source>
        <dbReference type="ARBA" id="ARBA00004123"/>
    </source>
</evidence>
<reference evidence="9" key="2">
    <citation type="submission" date="2025-08" db="UniProtKB">
        <authorList>
            <consortium name="RefSeq"/>
        </authorList>
    </citation>
    <scope>IDENTIFICATION</scope>
    <source>
        <tissue evidence="9">Leaf</tissue>
    </source>
</reference>
<feature type="compositionally biased region" description="Basic and acidic residues" evidence="6">
    <location>
        <begin position="901"/>
        <end position="916"/>
    </location>
</feature>
<feature type="compositionally biased region" description="Polar residues" evidence="6">
    <location>
        <begin position="917"/>
        <end position="926"/>
    </location>
</feature>
<dbReference type="CDD" id="cd12413">
    <property type="entry name" value="RRM1_RBM28_like"/>
    <property type="match status" value="1"/>
</dbReference>
<dbReference type="SMART" id="SM00360">
    <property type="entry name" value="RRM"/>
    <property type="match status" value="4"/>
</dbReference>
<proteinExistence type="predicted"/>
<keyword evidence="3 5" id="KW-0694">RNA-binding</keyword>
<feature type="compositionally biased region" description="Acidic residues" evidence="6">
    <location>
        <begin position="447"/>
        <end position="467"/>
    </location>
</feature>
<evidence type="ECO:0000256" key="2">
    <source>
        <dbReference type="ARBA" id="ARBA00022737"/>
    </source>
</evidence>
<evidence type="ECO:0000313" key="9">
    <source>
        <dbReference type="RefSeq" id="XP_021842179.2"/>
    </source>
</evidence>
<feature type="compositionally biased region" description="Basic and acidic residues" evidence="6">
    <location>
        <begin position="850"/>
        <end position="874"/>
    </location>
</feature>
<sequence>MGKNKKPKDGNQSEHSPATVFISNLPFSFTNSQLEESFSDVGPIRRCFMVTKKGSTEHRGFGYVQFATAEDADRSIEMKNGSSLGGRRIVVKQASHRAPLEQRRPKTNLAESNDADKTTDERDSSPSVAEKHEKPPSKSEIDEKDSAPHAATKHEKPPNKREIDVKDIAPHVAKKTEKSSSKRETDKKDIAPHVSKKNEKPSSKRETDNKDSAPHAAEKPVKPPSKPEIGKSLQPPKKAKGVSVGPADIGKSSDKQRVARTVIFGGLSTSNMAEEVLRRARKINGVCSVTYPLPKEELQHHGLAQDGCKMDAAAVLYASIRSARASVAALHQKEVEGGLVWARQLGGEGSKAQKWKVIVRNLPFKATVKEINEKFSAVGFVWDVFIPRNPETKLAKGFAFVKFTSKQDAENAIKKFNGQNFNKRTIAVDWAVPKKLYTTGVTSVVDDGESADEEVDSDTDYAFENDDLDHATRDEGSDGAHSDSDKEKEAAITFEEEAELARKILQNVITSSVKEDPSSNNGSNDEVPAKEVSLEKTVEPEQTLQTKDGKARDTHTKSKSINDEDGLPKTVFINNLPFDLDPEELKQRFSTFGKIKSFFPVVHPVTKRPRGTGFLKFTTSEAADAAVSAASDAPGLGIFLKGRQLKVLKALDKKSADDMALEKSKKEIEDHRNLYLAKEGLIVEGTPAAEGISSEDLEKRGVLHKKKMTKLQSPNFHVSNTRLVIYNLPKAMTPKQLKKLCIDAVISKASKQTPVIRQIKFLSDVKNGKVRSHSRGVAFVEFAEHQHAIVTLRVLNNNPEPFGPQHRPIVEFAVDNVQTLRKRGLKINDQLQKSGDDKNENTLTSPPTKSNKENFRKRKSEDGMNSREDQETGRKKFNRNRSTDEAATEENQRNKKPQRVRTREGKNNNQEKDQNHGKSFQHNNGTVKALPQPKPYNENDKQSKKRKAYNNPTEEGPERKATKKRNRNKESIGQDGVDKLDVLIEQYRSKFSQKSSDKSDGEKQGSRQQIKRWFQT</sequence>
<feature type="region of interest" description="Disordered" evidence="6">
    <location>
        <begin position="512"/>
        <end position="563"/>
    </location>
</feature>
<feature type="domain" description="RRM" evidence="7">
    <location>
        <begin position="721"/>
        <end position="809"/>
    </location>
</feature>
<organism evidence="8 9">
    <name type="scientific">Spinacia oleracea</name>
    <name type="common">Spinach</name>
    <dbReference type="NCBI Taxonomy" id="3562"/>
    <lineage>
        <taxon>Eukaryota</taxon>
        <taxon>Viridiplantae</taxon>
        <taxon>Streptophyta</taxon>
        <taxon>Embryophyta</taxon>
        <taxon>Tracheophyta</taxon>
        <taxon>Spermatophyta</taxon>
        <taxon>Magnoliopsida</taxon>
        <taxon>eudicotyledons</taxon>
        <taxon>Gunneridae</taxon>
        <taxon>Pentapetalae</taxon>
        <taxon>Caryophyllales</taxon>
        <taxon>Chenopodiaceae</taxon>
        <taxon>Chenopodioideae</taxon>
        <taxon>Anserineae</taxon>
        <taxon>Spinacia</taxon>
    </lineage>
</organism>
<dbReference type="InterPro" id="IPR051945">
    <property type="entry name" value="RRM_MRD1_RNA_proc_ribogen"/>
</dbReference>
<dbReference type="InterPro" id="IPR012677">
    <property type="entry name" value="Nucleotide-bd_a/b_plait_sf"/>
</dbReference>
<dbReference type="GO" id="GO:0003729">
    <property type="term" value="F:mRNA binding"/>
    <property type="evidence" value="ECO:0007669"/>
    <property type="project" value="TreeGrafter"/>
</dbReference>
<feature type="compositionally biased region" description="Basic and acidic residues" evidence="6">
    <location>
        <begin position="527"/>
        <end position="539"/>
    </location>
</feature>
<protein>
    <recommendedName>
        <fullName evidence="7">RRM domain-containing protein</fullName>
    </recommendedName>
</protein>
<dbReference type="KEGG" id="soe:110782353"/>
<feature type="compositionally biased region" description="Basic and acidic residues" evidence="6">
    <location>
        <begin position="968"/>
        <end position="982"/>
    </location>
</feature>
<feature type="region of interest" description="Disordered" evidence="6">
    <location>
        <begin position="78"/>
        <end position="254"/>
    </location>
</feature>
<evidence type="ECO:0000256" key="4">
    <source>
        <dbReference type="ARBA" id="ARBA00023242"/>
    </source>
</evidence>
<feature type="domain" description="RRM" evidence="7">
    <location>
        <begin position="18"/>
        <end position="96"/>
    </location>
</feature>
<feature type="compositionally biased region" description="Basic and acidic residues" evidence="6">
    <location>
        <begin position="547"/>
        <end position="562"/>
    </location>
</feature>
<dbReference type="InterPro" id="IPR035979">
    <property type="entry name" value="RBD_domain_sf"/>
</dbReference>
<dbReference type="SUPFAM" id="SSF54928">
    <property type="entry name" value="RNA-binding domain, RBD"/>
    <property type="match status" value="4"/>
</dbReference>
<keyword evidence="4" id="KW-0539">Nucleus</keyword>
<evidence type="ECO:0000256" key="6">
    <source>
        <dbReference type="SAM" id="MobiDB-lite"/>
    </source>
</evidence>
<feature type="region of interest" description="Disordered" evidence="6">
    <location>
        <begin position="827"/>
        <end position="1016"/>
    </location>
</feature>
<gene>
    <name evidence="9" type="primary">LOC110782353</name>
</gene>
<dbReference type="CDD" id="cd12416">
    <property type="entry name" value="RRM4_RBM28_like"/>
    <property type="match status" value="1"/>
</dbReference>
<dbReference type="Gene3D" id="3.30.70.330">
    <property type="match status" value="4"/>
</dbReference>
<dbReference type="Pfam" id="PF00076">
    <property type="entry name" value="RRM_1"/>
    <property type="match status" value="3"/>
</dbReference>
<feature type="domain" description="RRM" evidence="7">
    <location>
        <begin position="355"/>
        <end position="433"/>
    </location>
</feature>
<keyword evidence="2" id="KW-0677">Repeat</keyword>
<feature type="domain" description="RRM" evidence="7">
    <location>
        <begin position="569"/>
        <end position="652"/>
    </location>
</feature>
<dbReference type="GO" id="GO:0005634">
    <property type="term" value="C:nucleus"/>
    <property type="evidence" value="ECO:0007669"/>
    <property type="project" value="UniProtKB-SubCell"/>
</dbReference>
<evidence type="ECO:0000313" key="8">
    <source>
        <dbReference type="Proteomes" id="UP000813463"/>
    </source>
</evidence>
<dbReference type="PANTHER" id="PTHR48039:SF5">
    <property type="entry name" value="RNA-BINDING PROTEIN 28"/>
    <property type="match status" value="1"/>
</dbReference>
<dbReference type="InterPro" id="IPR000504">
    <property type="entry name" value="RRM_dom"/>
</dbReference>
<dbReference type="PROSITE" id="PS50102">
    <property type="entry name" value="RRM"/>
    <property type="match status" value="4"/>
</dbReference>
<keyword evidence="8" id="KW-1185">Reference proteome</keyword>
<accession>A0A9R0I631</accession>
<evidence type="ECO:0000256" key="5">
    <source>
        <dbReference type="PROSITE-ProRule" id="PRU00176"/>
    </source>
</evidence>